<sequence length="298" mass="33104">MAKDVARSAESYAKEELLLSMLPAILLAKGFQRVVVRRIGAMKFLDVERSDGRAVTFWLKQGWSDTRDYSAIQFGMLGGVNPAANPDSVFIDFVATRTANAKERGATYALLVHMYDNRVTNYVALPIDKVVEAYVAQIGGWPRRARATKMPTMFFEDSRNLPDAGYVDVVTAFEVPLEVLSGTKQGDGSQNKVGSKKITAEIEVRMAQAAFRMAVGARHGWKCAISGVALREVLDAAHLPDRDWRLHNEATDGILLRTDLHRLLDRGLAEIRDNLFWVAPGARVGPYLEFHNKPVTLD</sequence>
<evidence type="ECO:0000313" key="3">
    <source>
        <dbReference type="Proteomes" id="UP000180246"/>
    </source>
</evidence>
<dbReference type="AlphaFoldDB" id="A0A1S2NF05"/>
<evidence type="ECO:0000259" key="1">
    <source>
        <dbReference type="Pfam" id="PF13391"/>
    </source>
</evidence>
<proteinExistence type="predicted"/>
<name>A0A1S2NF05_9BURK</name>
<organism evidence="2 3">
    <name type="scientific">Massilia timonae</name>
    <dbReference type="NCBI Taxonomy" id="47229"/>
    <lineage>
        <taxon>Bacteria</taxon>
        <taxon>Pseudomonadati</taxon>
        <taxon>Pseudomonadota</taxon>
        <taxon>Betaproteobacteria</taxon>
        <taxon>Burkholderiales</taxon>
        <taxon>Oxalobacteraceae</taxon>
        <taxon>Telluria group</taxon>
        <taxon>Massilia</taxon>
    </lineage>
</organism>
<feature type="domain" description="HNH nuclease" evidence="1">
    <location>
        <begin position="223"/>
        <end position="268"/>
    </location>
</feature>
<comment type="caution">
    <text evidence="2">The sequence shown here is derived from an EMBL/GenBank/DDBJ whole genome shotgun (WGS) entry which is preliminary data.</text>
</comment>
<dbReference type="Proteomes" id="UP000180246">
    <property type="component" value="Unassembled WGS sequence"/>
</dbReference>
<dbReference type="EMBL" id="JRYB01000001">
    <property type="protein sequence ID" value="OIJ43433.1"/>
    <property type="molecule type" value="Genomic_DNA"/>
</dbReference>
<dbReference type="InterPro" id="IPR003615">
    <property type="entry name" value="HNH_nuc"/>
</dbReference>
<accession>A0A1S2NF05</accession>
<gene>
    <name evidence="2" type="ORF">LO55_1278</name>
</gene>
<dbReference type="Pfam" id="PF13391">
    <property type="entry name" value="HNH_2"/>
    <property type="match status" value="1"/>
</dbReference>
<reference evidence="2 3" key="1">
    <citation type="submission" date="2014-10" db="EMBL/GenBank/DDBJ databases">
        <authorList>
            <person name="Seo M.-J."/>
            <person name="Seok Y.J."/>
            <person name="Cha I.-T."/>
        </authorList>
    </citation>
    <scope>NUCLEOTIDE SEQUENCE [LARGE SCALE GENOMIC DNA]</scope>
    <source>
        <strain evidence="2 3">NEU</strain>
    </source>
</reference>
<evidence type="ECO:0000313" key="2">
    <source>
        <dbReference type="EMBL" id="OIJ43433.1"/>
    </source>
</evidence>
<protein>
    <recommendedName>
        <fullName evidence="1">HNH nuclease domain-containing protein</fullName>
    </recommendedName>
</protein>